<dbReference type="InterPro" id="IPR014179">
    <property type="entry name" value="PfaD-like_TIM-barrel"/>
</dbReference>
<dbReference type="AlphaFoldDB" id="A0A919G400"/>
<keyword evidence="3" id="KW-0223">Dioxygenase</keyword>
<sequence>MGRAVRSDAEGVYAVLADLDRPCYIVSSGGKPGALCDPPAPGSGATVLAVAAPQHPGRLGSAEFRRWHGVRHAYMAGSMAGGISGEDLVIALSRAGYLASFGAAGLPEARVDAALRRLARELGDTGRAYACNLIHSPMDPALERRCVDACLRYGVRCVEASAFVQLTPDLVRYRVAGLRRAPGAPGGVRVENRLIAKVSRPETAELFLRPAPPELLADLVARGLADAEQAELARAVPMADDITFEADSGGHTDRRALAVMLPVIVGLRDRVAREHPHRAPVRIGAAGGIGTPESVVAALALGASYVVTGSVNQATLEAGTSSAVKRLLAAAGPADCTMAPAADMFEQGVQVQVLARGTVFAAHAGRLSRLYRDHAGLAELPPAELRHLEERVLRRPVARVWQDTADYLARHHPEWLRRAETDPRYRMAMVFRWYLGMASRWATEGEAERQGDWQVWCGPAMGAFNAWTAGSALADPGARGVAAVAGHLLRGAAFHSRVTQLRLAGVHLPSACARYRLPPPGTDAADPAGSTALADPARATAAGGRPGTAPAAP</sequence>
<dbReference type="SUPFAM" id="SSF51412">
    <property type="entry name" value="Inosine monophosphate dehydrogenase (IMPDH)"/>
    <property type="match status" value="1"/>
</dbReference>
<feature type="compositionally biased region" description="Low complexity" evidence="1">
    <location>
        <begin position="522"/>
        <end position="553"/>
    </location>
</feature>
<feature type="domain" description="[Acyl-carrier-protein] S-malonyltransferase-like inserted helical" evidence="2">
    <location>
        <begin position="374"/>
        <end position="453"/>
    </location>
</feature>
<gene>
    <name evidence="3" type="ORF">GCM10018793_23170</name>
</gene>
<dbReference type="Proteomes" id="UP000603708">
    <property type="component" value="Unassembled WGS sequence"/>
</dbReference>
<dbReference type="InterPro" id="IPR049489">
    <property type="entry name" value="FabD-like_helical_ins"/>
</dbReference>
<dbReference type="EMBL" id="BNCD01000005">
    <property type="protein sequence ID" value="GHH76740.1"/>
    <property type="molecule type" value="Genomic_DNA"/>
</dbReference>
<evidence type="ECO:0000259" key="2">
    <source>
        <dbReference type="Pfam" id="PF21607"/>
    </source>
</evidence>
<dbReference type="GO" id="GO:0051213">
    <property type="term" value="F:dioxygenase activity"/>
    <property type="evidence" value="ECO:0007669"/>
    <property type="project" value="UniProtKB-KW"/>
</dbReference>
<proteinExistence type="predicted"/>
<comment type="caution">
    <text evidence="3">The sequence shown here is derived from an EMBL/GenBank/DDBJ whole genome shotgun (WGS) entry which is preliminary data.</text>
</comment>
<name>A0A919G400_9ACTN</name>
<organism evidence="3 4">
    <name type="scientific">Streptomyces sulfonofaciens</name>
    <dbReference type="NCBI Taxonomy" id="68272"/>
    <lineage>
        <taxon>Bacteria</taxon>
        <taxon>Bacillati</taxon>
        <taxon>Actinomycetota</taxon>
        <taxon>Actinomycetes</taxon>
        <taxon>Kitasatosporales</taxon>
        <taxon>Streptomycetaceae</taxon>
        <taxon>Streptomyces</taxon>
    </lineage>
</organism>
<reference evidence="3" key="2">
    <citation type="submission" date="2020-09" db="EMBL/GenBank/DDBJ databases">
        <authorList>
            <person name="Sun Q."/>
            <person name="Ohkuma M."/>
        </authorList>
    </citation>
    <scope>NUCLEOTIDE SEQUENCE</scope>
    <source>
        <strain evidence="3">JCM 5069</strain>
    </source>
</reference>
<dbReference type="PANTHER" id="PTHR32332:SF20">
    <property type="entry name" value="2-NITROPROPANE DIOXYGENASE-LIKE PROTEIN"/>
    <property type="match status" value="1"/>
</dbReference>
<dbReference type="InterPro" id="IPR013785">
    <property type="entry name" value="Aldolase_TIM"/>
</dbReference>
<accession>A0A919G400</accession>
<dbReference type="Pfam" id="PF21607">
    <property type="entry name" value="FabD_helical_ins"/>
    <property type="match status" value="1"/>
</dbReference>
<dbReference type="Gene3D" id="3.20.20.70">
    <property type="entry name" value="Aldolase class I"/>
    <property type="match status" value="2"/>
</dbReference>
<dbReference type="NCBIfam" id="TIGR02814">
    <property type="entry name" value="pfaD_fam"/>
    <property type="match status" value="1"/>
</dbReference>
<evidence type="ECO:0000256" key="1">
    <source>
        <dbReference type="SAM" id="MobiDB-lite"/>
    </source>
</evidence>
<evidence type="ECO:0000313" key="3">
    <source>
        <dbReference type="EMBL" id="GHH76740.1"/>
    </source>
</evidence>
<feature type="region of interest" description="Disordered" evidence="1">
    <location>
        <begin position="519"/>
        <end position="553"/>
    </location>
</feature>
<evidence type="ECO:0000313" key="4">
    <source>
        <dbReference type="Proteomes" id="UP000603708"/>
    </source>
</evidence>
<dbReference type="RefSeq" id="WP_189930858.1">
    <property type="nucleotide sequence ID" value="NZ_BNCD01000005.1"/>
</dbReference>
<reference evidence="3" key="1">
    <citation type="journal article" date="2014" name="Int. J. Syst. Evol. Microbiol.">
        <title>Complete genome sequence of Corynebacterium casei LMG S-19264T (=DSM 44701T), isolated from a smear-ripened cheese.</title>
        <authorList>
            <consortium name="US DOE Joint Genome Institute (JGI-PGF)"/>
            <person name="Walter F."/>
            <person name="Albersmeier A."/>
            <person name="Kalinowski J."/>
            <person name="Ruckert C."/>
        </authorList>
    </citation>
    <scope>NUCLEOTIDE SEQUENCE</scope>
    <source>
        <strain evidence="3">JCM 5069</strain>
    </source>
</reference>
<keyword evidence="3" id="KW-0560">Oxidoreductase</keyword>
<protein>
    <submittedName>
        <fullName evidence="3">2-nitropropane dioxygenase</fullName>
    </submittedName>
</protein>
<keyword evidence="4" id="KW-1185">Reference proteome</keyword>
<dbReference type="PANTHER" id="PTHR32332">
    <property type="entry name" value="2-NITROPROPANE DIOXYGENASE"/>
    <property type="match status" value="1"/>
</dbReference>